<keyword evidence="2" id="KW-1185">Reference proteome</keyword>
<dbReference type="RefSeq" id="WP_282587912.1">
    <property type="nucleotide sequence ID" value="NZ_JAMOIM010000028.1"/>
</dbReference>
<accession>A0AA41YZQ2</accession>
<name>A0AA41YZQ2_9HYPH</name>
<dbReference type="PROSITE" id="PS51318">
    <property type="entry name" value="TAT"/>
    <property type="match status" value="1"/>
</dbReference>
<dbReference type="InterPro" id="IPR006311">
    <property type="entry name" value="TAT_signal"/>
</dbReference>
<protein>
    <submittedName>
        <fullName evidence="1">Uncharacterized protein</fullName>
    </submittedName>
</protein>
<sequence>MLERRGFLRALAALPLVGGGVKLIGEPTAAAVPVTEGLMLKYATFLAHEHREAMFQYMRMTAASDRDRDRTTRRLVPMEWYPEDDQIHGLLQTVEPAKRAAIILSAAGVPFRSAAA</sequence>
<evidence type="ECO:0000313" key="1">
    <source>
        <dbReference type="EMBL" id="MCW6511534.1"/>
    </source>
</evidence>
<dbReference type="AlphaFoldDB" id="A0AA41YZQ2"/>
<comment type="caution">
    <text evidence="1">The sequence shown here is derived from an EMBL/GenBank/DDBJ whole genome shotgun (WGS) entry which is preliminary data.</text>
</comment>
<dbReference type="EMBL" id="JAMOIM010000028">
    <property type="protein sequence ID" value="MCW6511534.1"/>
    <property type="molecule type" value="Genomic_DNA"/>
</dbReference>
<dbReference type="Proteomes" id="UP001165667">
    <property type="component" value="Unassembled WGS sequence"/>
</dbReference>
<proteinExistence type="predicted"/>
<organism evidence="1 2">
    <name type="scientific">Lichenifustis flavocetrariae</name>
    <dbReference type="NCBI Taxonomy" id="2949735"/>
    <lineage>
        <taxon>Bacteria</taxon>
        <taxon>Pseudomonadati</taxon>
        <taxon>Pseudomonadota</taxon>
        <taxon>Alphaproteobacteria</taxon>
        <taxon>Hyphomicrobiales</taxon>
        <taxon>Lichenihabitantaceae</taxon>
        <taxon>Lichenifustis</taxon>
    </lineage>
</organism>
<reference evidence="1" key="1">
    <citation type="submission" date="2022-05" db="EMBL/GenBank/DDBJ databases">
        <authorList>
            <person name="Pankratov T."/>
        </authorList>
    </citation>
    <scope>NUCLEOTIDE SEQUENCE</scope>
    <source>
        <strain evidence="1">BP6-180914</strain>
    </source>
</reference>
<gene>
    <name evidence="1" type="ORF">M8523_26520</name>
</gene>
<evidence type="ECO:0000313" key="2">
    <source>
        <dbReference type="Proteomes" id="UP001165667"/>
    </source>
</evidence>